<keyword evidence="1" id="KW-0175">Coiled coil</keyword>
<organism evidence="3 4">
    <name type="scientific">Polychaeton citri CBS 116435</name>
    <dbReference type="NCBI Taxonomy" id="1314669"/>
    <lineage>
        <taxon>Eukaryota</taxon>
        <taxon>Fungi</taxon>
        <taxon>Dikarya</taxon>
        <taxon>Ascomycota</taxon>
        <taxon>Pezizomycotina</taxon>
        <taxon>Dothideomycetes</taxon>
        <taxon>Dothideomycetidae</taxon>
        <taxon>Capnodiales</taxon>
        <taxon>Capnodiaceae</taxon>
        <taxon>Polychaeton</taxon>
    </lineage>
</organism>
<feature type="region of interest" description="Disordered" evidence="2">
    <location>
        <begin position="598"/>
        <end position="643"/>
    </location>
</feature>
<feature type="compositionally biased region" description="Basic and acidic residues" evidence="2">
    <location>
        <begin position="623"/>
        <end position="643"/>
    </location>
</feature>
<keyword evidence="4" id="KW-1185">Reference proteome</keyword>
<gene>
    <name evidence="3" type="ORF">K431DRAFT_282960</name>
</gene>
<dbReference type="AlphaFoldDB" id="A0A9P4QET0"/>
<reference evidence="3" key="1">
    <citation type="journal article" date="2020" name="Stud. Mycol.">
        <title>101 Dothideomycetes genomes: a test case for predicting lifestyles and emergence of pathogens.</title>
        <authorList>
            <person name="Haridas S."/>
            <person name="Albert R."/>
            <person name="Binder M."/>
            <person name="Bloem J."/>
            <person name="Labutti K."/>
            <person name="Salamov A."/>
            <person name="Andreopoulos B."/>
            <person name="Baker S."/>
            <person name="Barry K."/>
            <person name="Bills G."/>
            <person name="Bluhm B."/>
            <person name="Cannon C."/>
            <person name="Castanera R."/>
            <person name="Culley D."/>
            <person name="Daum C."/>
            <person name="Ezra D."/>
            <person name="Gonzalez J."/>
            <person name="Henrissat B."/>
            <person name="Kuo A."/>
            <person name="Liang C."/>
            <person name="Lipzen A."/>
            <person name="Lutzoni F."/>
            <person name="Magnuson J."/>
            <person name="Mondo S."/>
            <person name="Nolan M."/>
            <person name="Ohm R."/>
            <person name="Pangilinan J."/>
            <person name="Park H.-J."/>
            <person name="Ramirez L."/>
            <person name="Alfaro M."/>
            <person name="Sun H."/>
            <person name="Tritt A."/>
            <person name="Yoshinaga Y."/>
            <person name="Zwiers L.-H."/>
            <person name="Turgeon B."/>
            <person name="Goodwin S."/>
            <person name="Spatafora J."/>
            <person name="Crous P."/>
            <person name="Grigoriev I."/>
        </authorList>
    </citation>
    <scope>NUCLEOTIDE SEQUENCE</scope>
    <source>
        <strain evidence="3">CBS 116435</strain>
    </source>
</reference>
<feature type="region of interest" description="Disordered" evidence="2">
    <location>
        <begin position="1038"/>
        <end position="1110"/>
    </location>
</feature>
<feature type="compositionally biased region" description="Polar residues" evidence="2">
    <location>
        <begin position="107"/>
        <end position="121"/>
    </location>
</feature>
<evidence type="ECO:0000313" key="3">
    <source>
        <dbReference type="EMBL" id="KAF2723514.1"/>
    </source>
</evidence>
<feature type="compositionally biased region" description="Polar residues" evidence="2">
    <location>
        <begin position="191"/>
        <end position="206"/>
    </location>
</feature>
<feature type="region of interest" description="Disordered" evidence="2">
    <location>
        <begin position="308"/>
        <end position="327"/>
    </location>
</feature>
<dbReference type="Proteomes" id="UP000799441">
    <property type="component" value="Unassembled WGS sequence"/>
</dbReference>
<feature type="region of interest" description="Disordered" evidence="2">
    <location>
        <begin position="167"/>
        <end position="213"/>
    </location>
</feature>
<feature type="coiled-coil region" evidence="1">
    <location>
        <begin position="851"/>
        <end position="878"/>
    </location>
</feature>
<feature type="region of interest" description="Disordered" evidence="2">
    <location>
        <begin position="241"/>
        <end position="303"/>
    </location>
</feature>
<comment type="caution">
    <text evidence="3">The sequence shown here is derived from an EMBL/GenBank/DDBJ whole genome shotgun (WGS) entry which is preliminary data.</text>
</comment>
<feature type="compositionally biased region" description="Basic and acidic residues" evidence="2">
    <location>
        <begin position="122"/>
        <end position="133"/>
    </location>
</feature>
<feature type="region of interest" description="Disordered" evidence="2">
    <location>
        <begin position="543"/>
        <end position="563"/>
    </location>
</feature>
<evidence type="ECO:0000256" key="1">
    <source>
        <dbReference type="SAM" id="Coils"/>
    </source>
</evidence>
<evidence type="ECO:0000256" key="2">
    <source>
        <dbReference type="SAM" id="MobiDB-lite"/>
    </source>
</evidence>
<name>A0A9P4QET0_9PEZI</name>
<sequence length="1110" mass="125489">MAFRPFPAWDLTDDYFDEMYGIKRKRASNGVVAGTPARRFNRSASNPSSTSSDILVASSVPPSNFKHNAAEPYGAPKVTAKRYGDILHVVNVPRDFLRRMQQQQQQGLSAQKRQSGPSTKYSHPELDDNERNSRGTFSSEYSKQHPHVEWVHRGQGRYLPKWEVEARETDDVDQSALDRRTSSRNVLADRVSSSPVTSKRQPSSSLARGGAGELATPTLYHRRSLNSDEQKQNAAYTLRQRHVEPDTPTQIELRAQRFSRRARPVATYEHSDESAIEDESEEDDVDNVIEDYYDDDDDDDDKTYRKDQVDARAAGGDTRPYYHTGNGWFKYGVKQTRSRQDSSSHQSVSQRRDSDLLLRRTSSRVTQRRESNAVKSTNGTAEEDESRTMKLEEILTNYPGRTYHHCGNGWFKLGEPESKKRPSHVAPLHDEAPEMDLNRTVSKQYKDMHPEITWVHRGNGRYKRAEDVQREAEEEAHFAPEQFSTSLLDGVREDLNKTTYHTKELEGVVPNFKDYFIHVGFGNWRPKDTYTVKDIPGLNGEKPVIPTVASRPRRSSQAQTRGAMRPTFSFTAEGDSVDSDGLVDKEYVEAHRDRNFHHRGQGRWAPGLPPLGASRKIAVSGPDAERFRRENKEPSDESEKLREKSADIVINGERPPDKTAFVTKDEVEKWPMLAWHYRGGSRWSRTSKDDPKAGPSWRERNKIGKHAFDNRNGHLHHQFHGDSTVNRPAQSVEQYEGYNDAEYAVIGKGKGRAYPLKQRSQRVLMKVPVIGSQAASNTGASSPEPKLLEPEEDILTEEDFPELYRDSWSPPDRDEPDDDAATILRGQYRPMIDAEAYIKALTKHDPAIRSTENLEQLAENTQRALEQMQDEYLRLELITAPHARIPRKAAKGGRKPLDREEYEDRKEADLYDYAFDAKRIGHQDPDAQKIQRDAEGRELRTRRKRGEVDIITAEAILGDPNAGEGSSRRRPVRPVSRFDGIDNAPKRRRITKNGSATPDPGASPGIVTPIPGEILPNGYVVPTTGRWAGHIPKRIRELRGESIGSGRADSELSNGGSPAPVNVRKGRPPGSKNQRRRKDAGIPKGPRKKKEQIIDSVEEPTADDEDGVAA</sequence>
<proteinExistence type="predicted"/>
<evidence type="ECO:0000313" key="4">
    <source>
        <dbReference type="Proteomes" id="UP000799441"/>
    </source>
</evidence>
<protein>
    <submittedName>
        <fullName evidence="3">Uncharacterized protein</fullName>
    </submittedName>
</protein>
<feature type="compositionally biased region" description="Acidic residues" evidence="2">
    <location>
        <begin position="1096"/>
        <end position="1110"/>
    </location>
</feature>
<feature type="region of interest" description="Disordered" evidence="2">
    <location>
        <begin position="335"/>
        <end position="387"/>
    </location>
</feature>
<feature type="region of interest" description="Disordered" evidence="2">
    <location>
        <begin position="958"/>
        <end position="1014"/>
    </location>
</feature>
<feature type="compositionally biased region" description="Acidic residues" evidence="2">
    <location>
        <begin position="274"/>
        <end position="301"/>
    </location>
</feature>
<accession>A0A9P4QET0</accession>
<feature type="region of interest" description="Disordered" evidence="2">
    <location>
        <begin position="101"/>
        <end position="143"/>
    </location>
</feature>
<dbReference type="EMBL" id="MU003776">
    <property type="protein sequence ID" value="KAF2723514.1"/>
    <property type="molecule type" value="Genomic_DNA"/>
</dbReference>
<dbReference type="OrthoDB" id="4115400at2759"/>